<dbReference type="Proteomes" id="UP000236318">
    <property type="component" value="Unassembled WGS sequence"/>
</dbReference>
<evidence type="ECO:0000313" key="4">
    <source>
        <dbReference type="Proteomes" id="UP000236318"/>
    </source>
</evidence>
<dbReference type="GO" id="GO:0006753">
    <property type="term" value="P:nucleoside phosphate metabolic process"/>
    <property type="evidence" value="ECO:0007669"/>
    <property type="project" value="TreeGrafter"/>
</dbReference>
<keyword evidence="4" id="KW-1185">Reference proteome</keyword>
<dbReference type="PANTHER" id="PTHR11839:SF31">
    <property type="entry name" value="ADP-RIBOSE PYROPHOSPHATASE"/>
    <property type="match status" value="1"/>
</dbReference>
<proteinExistence type="predicted"/>
<name>A0A2K4YAH0_9MYCO</name>
<dbReference type="InterPro" id="IPR000086">
    <property type="entry name" value="NUDIX_hydrolase_dom"/>
</dbReference>
<gene>
    <name evidence="3" type="ORF">MAAFP003_2470</name>
</gene>
<evidence type="ECO:0000259" key="2">
    <source>
        <dbReference type="PROSITE" id="PS51462"/>
    </source>
</evidence>
<dbReference type="PROSITE" id="PS51462">
    <property type="entry name" value="NUDIX"/>
    <property type="match status" value="1"/>
</dbReference>
<dbReference type="InterPro" id="IPR015797">
    <property type="entry name" value="NUDIX_hydrolase-like_dom_sf"/>
</dbReference>
<dbReference type="AlphaFoldDB" id="A0A2K4YAH0"/>
<dbReference type="GO" id="GO:0005829">
    <property type="term" value="C:cytosol"/>
    <property type="evidence" value="ECO:0007669"/>
    <property type="project" value="TreeGrafter"/>
</dbReference>
<evidence type="ECO:0000256" key="1">
    <source>
        <dbReference type="ARBA" id="ARBA00022801"/>
    </source>
</evidence>
<dbReference type="PANTHER" id="PTHR11839">
    <property type="entry name" value="UDP/ADP-SUGAR PYROPHOSPHATASE"/>
    <property type="match status" value="1"/>
</dbReference>
<keyword evidence="1 3" id="KW-0378">Hydrolase</keyword>
<protein>
    <submittedName>
        <fullName evidence="3">NUDIX hydrolase</fullName>
    </submittedName>
</protein>
<dbReference type="EMBL" id="FXEG02000002">
    <property type="protein sequence ID" value="SOX53795.1"/>
    <property type="molecule type" value="Genomic_DNA"/>
</dbReference>
<dbReference type="GO" id="GO:0016787">
    <property type="term" value="F:hydrolase activity"/>
    <property type="evidence" value="ECO:0007669"/>
    <property type="project" value="UniProtKB-KW"/>
</dbReference>
<dbReference type="CDD" id="cd24158">
    <property type="entry name" value="NUDIX_ADPRase_Rv1700"/>
    <property type="match status" value="1"/>
</dbReference>
<evidence type="ECO:0000313" key="3">
    <source>
        <dbReference type="EMBL" id="SOX53795.1"/>
    </source>
</evidence>
<accession>A0A2K4YAH0</accession>
<comment type="caution">
    <text evidence="3">The sequence shown here is derived from an EMBL/GenBank/DDBJ whole genome shotgun (WGS) entry which is preliminary data.</text>
</comment>
<organism evidence="3 4">
    <name type="scientific">Mycobacterium ahvazicum</name>
    <dbReference type="NCBI Taxonomy" id="1964395"/>
    <lineage>
        <taxon>Bacteria</taxon>
        <taxon>Bacillati</taxon>
        <taxon>Actinomycetota</taxon>
        <taxon>Actinomycetes</taxon>
        <taxon>Mycobacteriales</taxon>
        <taxon>Mycobacteriaceae</taxon>
        <taxon>Mycobacterium</taxon>
        <taxon>Mycobacterium simiae complex</taxon>
    </lineage>
</organism>
<reference evidence="3" key="1">
    <citation type="submission" date="2018-01" db="EMBL/GenBank/DDBJ databases">
        <authorList>
            <consortium name="Urmite Genomes"/>
        </authorList>
    </citation>
    <scope>NUCLEOTIDE SEQUENCE [LARGE SCALE GENOMIC DNA]</scope>
    <source>
        <strain evidence="3">AFP003</strain>
    </source>
</reference>
<dbReference type="Gene3D" id="3.90.79.10">
    <property type="entry name" value="Nucleoside Triphosphate Pyrophosphohydrolase"/>
    <property type="match status" value="1"/>
</dbReference>
<feature type="domain" description="Nudix hydrolase" evidence="2">
    <location>
        <begin position="59"/>
        <end position="190"/>
    </location>
</feature>
<sequence>MATSIETAPSGRYLNPPPVADHVFETASSETLYTGKIFTLRRDEVRMPGGNTAAREVVEHYGAVAVVPMRDDHSIAMVYQYRHTFGRRLWELPAGLLDAEGEAPHLTAARELEEEVGLHADTWQVLVDIDTAPGYSDESVRVFLATGLSDIGRPEAHDEEADMQMRWVPIEEALRLVFSGEIVNSIAVSGILAAHAVTTGLAQPRPVDIPWPDKPTTFAARKAAAQ</sequence>
<dbReference type="GO" id="GO:0019693">
    <property type="term" value="P:ribose phosphate metabolic process"/>
    <property type="evidence" value="ECO:0007669"/>
    <property type="project" value="TreeGrafter"/>
</dbReference>
<dbReference type="Pfam" id="PF00293">
    <property type="entry name" value="NUDIX"/>
    <property type="match status" value="1"/>
</dbReference>
<dbReference type="SUPFAM" id="SSF55811">
    <property type="entry name" value="Nudix"/>
    <property type="match status" value="1"/>
</dbReference>